<dbReference type="InterPro" id="IPR011009">
    <property type="entry name" value="Kinase-like_dom_sf"/>
</dbReference>
<dbReference type="Gene3D" id="3.90.1200.10">
    <property type="match status" value="1"/>
</dbReference>
<dbReference type="OrthoDB" id="8250698at2759"/>
<evidence type="ECO:0000313" key="3">
    <source>
        <dbReference type="Proteomes" id="UP001153737"/>
    </source>
</evidence>
<feature type="domain" description="CHK kinase-like" evidence="1">
    <location>
        <begin position="142"/>
        <end position="330"/>
    </location>
</feature>
<keyword evidence="3" id="KW-1185">Reference proteome</keyword>
<sequence length="405" mass="46952">MLKLEMQFEAKKFDSSDVLGWIRQSLENENVSNLNIQLNGSSDGKNNGFASDMLFATATGVDQKGDKKDIRLAIKASKEFGHAASDDFLKLLFEREVLVYQQLFPTLKKFQQDKNITAPFDDAVPKCYKTFTSVDNASVIVLVLQDLNQLGYKLHDKMVSLDVRHIRLVLEQYSKFHALSFAFRDQRPEEFKAVAEKFFCHSEGITNGSHYSSVRAKISQNLREASREDLADQFEKVVDRGVKEMMVDILRDEVEQSVIIHGDCHSNNFMYRYEEGIPTKVMILDWQLSFQHSPILDLSYFLYQVAGENLNELRELLEFYHRELTKNLEALGTDASKVFPFSSLLEHWEKYSFYGFIFTVVYLDLFFVEEGTKVMFGNSNMKIKYIEAYRRKLIPAVDNYCNYKL</sequence>
<evidence type="ECO:0000259" key="1">
    <source>
        <dbReference type="SMART" id="SM00587"/>
    </source>
</evidence>
<organism evidence="2 3">
    <name type="scientific">Phaedon cochleariae</name>
    <name type="common">Mustard beetle</name>
    <dbReference type="NCBI Taxonomy" id="80249"/>
    <lineage>
        <taxon>Eukaryota</taxon>
        <taxon>Metazoa</taxon>
        <taxon>Ecdysozoa</taxon>
        <taxon>Arthropoda</taxon>
        <taxon>Hexapoda</taxon>
        <taxon>Insecta</taxon>
        <taxon>Pterygota</taxon>
        <taxon>Neoptera</taxon>
        <taxon>Endopterygota</taxon>
        <taxon>Coleoptera</taxon>
        <taxon>Polyphaga</taxon>
        <taxon>Cucujiformia</taxon>
        <taxon>Chrysomeloidea</taxon>
        <taxon>Chrysomelidae</taxon>
        <taxon>Chrysomelinae</taxon>
        <taxon>Chrysomelini</taxon>
        <taxon>Phaedon</taxon>
    </lineage>
</organism>
<dbReference type="PANTHER" id="PTHR11012">
    <property type="entry name" value="PROTEIN KINASE-LIKE DOMAIN-CONTAINING"/>
    <property type="match status" value="1"/>
</dbReference>
<dbReference type="AlphaFoldDB" id="A0A9N9X4C9"/>
<proteinExistence type="predicted"/>
<dbReference type="InterPro" id="IPR004119">
    <property type="entry name" value="EcKL"/>
</dbReference>
<dbReference type="InterPro" id="IPR015897">
    <property type="entry name" value="CHK_kinase-like"/>
</dbReference>
<reference evidence="2" key="1">
    <citation type="submission" date="2022-01" db="EMBL/GenBank/DDBJ databases">
        <authorList>
            <person name="King R."/>
        </authorList>
    </citation>
    <scope>NUCLEOTIDE SEQUENCE</scope>
</reference>
<gene>
    <name evidence="2" type="ORF">PHAECO_LOCUS10043</name>
</gene>
<accession>A0A9N9X4C9</accession>
<reference evidence="2" key="2">
    <citation type="submission" date="2022-10" db="EMBL/GenBank/DDBJ databases">
        <authorList>
            <consortium name="ENA_rothamsted_submissions"/>
            <consortium name="culmorum"/>
            <person name="King R."/>
        </authorList>
    </citation>
    <scope>NUCLEOTIDE SEQUENCE</scope>
</reference>
<dbReference type="PANTHER" id="PTHR11012:SF30">
    <property type="entry name" value="PROTEIN KINASE-LIKE DOMAIN-CONTAINING"/>
    <property type="match status" value="1"/>
</dbReference>
<dbReference type="EMBL" id="OU896712">
    <property type="protein sequence ID" value="CAG9822564.1"/>
    <property type="molecule type" value="Genomic_DNA"/>
</dbReference>
<dbReference type="SUPFAM" id="SSF56112">
    <property type="entry name" value="Protein kinase-like (PK-like)"/>
    <property type="match status" value="1"/>
</dbReference>
<protein>
    <recommendedName>
        <fullName evidence="1">CHK kinase-like domain-containing protein</fullName>
    </recommendedName>
</protein>
<name>A0A9N9X4C9_PHACE</name>
<evidence type="ECO:0000313" key="2">
    <source>
        <dbReference type="EMBL" id="CAG9822564.1"/>
    </source>
</evidence>
<dbReference type="Proteomes" id="UP001153737">
    <property type="component" value="Chromosome 6"/>
</dbReference>
<dbReference type="SMART" id="SM00587">
    <property type="entry name" value="CHK"/>
    <property type="match status" value="1"/>
</dbReference>
<dbReference type="Pfam" id="PF02958">
    <property type="entry name" value="EcKL"/>
    <property type="match status" value="1"/>
</dbReference>